<evidence type="ECO:0000256" key="5">
    <source>
        <dbReference type="ARBA" id="ARBA00022490"/>
    </source>
</evidence>
<feature type="binding site" evidence="9">
    <location>
        <position position="66"/>
    </location>
    <ligand>
        <name>S-adenosyl-L-methionine</name>
        <dbReference type="ChEBI" id="CHEBI:59789"/>
    </ligand>
</feature>
<dbReference type="Proteomes" id="UP000094291">
    <property type="component" value="Unassembled WGS sequence"/>
</dbReference>
<feature type="binding site" evidence="9">
    <location>
        <position position="45"/>
    </location>
    <ligand>
        <name>S-adenosyl-L-methionine</name>
        <dbReference type="ChEBI" id="CHEBI:59789"/>
    </ligand>
</feature>
<dbReference type="InterPro" id="IPR029063">
    <property type="entry name" value="SAM-dependent_MTases_sf"/>
</dbReference>
<dbReference type="PROSITE" id="PS51585">
    <property type="entry name" value="SAM_MT_TPMT"/>
    <property type="match status" value="1"/>
</dbReference>
<comment type="caution">
    <text evidence="10">The sequence shown here is derived from an EMBL/GenBank/DDBJ whole genome shotgun (WGS) entry which is preliminary data.</text>
</comment>
<dbReference type="InterPro" id="IPR025835">
    <property type="entry name" value="Thiopurine_S-MeTrfase"/>
</dbReference>
<name>A0A1E2V6Z8_9GAMM</name>
<evidence type="ECO:0000256" key="9">
    <source>
        <dbReference type="HAMAP-Rule" id="MF_00812"/>
    </source>
</evidence>
<keyword evidence="6 9" id="KW-0489">Methyltransferase</keyword>
<dbReference type="HAMAP" id="MF_00812">
    <property type="entry name" value="Thiopur_methtran"/>
    <property type="match status" value="1"/>
</dbReference>
<evidence type="ECO:0000256" key="6">
    <source>
        <dbReference type="ARBA" id="ARBA00022603"/>
    </source>
</evidence>
<sequence length="218" mass="24900">MNRQFWKSIWAEGDTGFHQLSINAHLKNFWPTLDLAAGARVLVPLCGASEDMQWLVQQGHRVIGVELAQEAIDAFCTRRHETVIRDRLPNFVRYRQGAVTLLQGDFFHLHPKDVAHVACVYDRAALVALPEPARHRYAFHMAQLLRPGAQLLLVAREQPADRRSPPFSVTQPHLDALFGVNFHIDCLHRHERDDGVVEPVYRLTRKAPVVRSIYRAHG</sequence>
<evidence type="ECO:0000313" key="10">
    <source>
        <dbReference type="EMBL" id="ODC02626.1"/>
    </source>
</evidence>
<dbReference type="PIRSF" id="PIRSF023956">
    <property type="entry name" value="Thiopurine_S-methyltransferase"/>
    <property type="match status" value="1"/>
</dbReference>
<evidence type="ECO:0000256" key="8">
    <source>
        <dbReference type="ARBA" id="ARBA00022691"/>
    </source>
</evidence>
<dbReference type="EC" id="2.1.1.67" evidence="4 9"/>
<proteinExistence type="inferred from homology"/>
<keyword evidence="11" id="KW-1185">Reference proteome</keyword>
<dbReference type="PANTHER" id="PTHR10259:SF11">
    <property type="entry name" value="THIOPURINE S-METHYLTRANSFERASE"/>
    <property type="match status" value="1"/>
</dbReference>
<organism evidence="10 11">
    <name type="scientific">Terasakiispira papahanaumokuakeensis</name>
    <dbReference type="NCBI Taxonomy" id="197479"/>
    <lineage>
        <taxon>Bacteria</taxon>
        <taxon>Pseudomonadati</taxon>
        <taxon>Pseudomonadota</taxon>
        <taxon>Gammaproteobacteria</taxon>
        <taxon>Oceanospirillales</taxon>
        <taxon>Terasakiispira</taxon>
    </lineage>
</organism>
<dbReference type="FunFam" id="3.40.50.150:FF:000101">
    <property type="entry name" value="Thiopurine S-methyltransferase"/>
    <property type="match status" value="1"/>
</dbReference>
<dbReference type="SUPFAM" id="SSF53335">
    <property type="entry name" value="S-adenosyl-L-methionine-dependent methyltransferases"/>
    <property type="match status" value="1"/>
</dbReference>
<dbReference type="GO" id="GO:0032259">
    <property type="term" value="P:methylation"/>
    <property type="evidence" value="ECO:0007669"/>
    <property type="project" value="UniProtKB-KW"/>
</dbReference>
<accession>A0A1E2V6Z8</accession>
<dbReference type="OrthoDB" id="9778208at2"/>
<evidence type="ECO:0000256" key="4">
    <source>
        <dbReference type="ARBA" id="ARBA00011905"/>
    </source>
</evidence>
<evidence type="ECO:0000256" key="7">
    <source>
        <dbReference type="ARBA" id="ARBA00022679"/>
    </source>
</evidence>
<dbReference type="EMBL" id="MDTQ01000001">
    <property type="protein sequence ID" value="ODC02626.1"/>
    <property type="molecule type" value="Genomic_DNA"/>
</dbReference>
<dbReference type="CDD" id="cd02440">
    <property type="entry name" value="AdoMet_MTases"/>
    <property type="match status" value="1"/>
</dbReference>
<keyword evidence="5 9" id="KW-0963">Cytoplasm</keyword>
<dbReference type="Gene3D" id="3.40.50.150">
    <property type="entry name" value="Vaccinia Virus protein VP39"/>
    <property type="match status" value="1"/>
</dbReference>
<dbReference type="AlphaFoldDB" id="A0A1E2V6Z8"/>
<dbReference type="GO" id="GO:0005737">
    <property type="term" value="C:cytoplasm"/>
    <property type="evidence" value="ECO:0007669"/>
    <property type="project" value="UniProtKB-SubCell"/>
</dbReference>
<evidence type="ECO:0000256" key="3">
    <source>
        <dbReference type="ARBA" id="ARBA00008145"/>
    </source>
</evidence>
<dbReference type="Pfam" id="PF05724">
    <property type="entry name" value="TPMT"/>
    <property type="match status" value="1"/>
</dbReference>
<dbReference type="GO" id="GO:0008119">
    <property type="term" value="F:thiopurine S-methyltransferase activity"/>
    <property type="evidence" value="ECO:0007669"/>
    <property type="project" value="UniProtKB-UniRule"/>
</dbReference>
<dbReference type="PANTHER" id="PTHR10259">
    <property type="entry name" value="THIOPURINE S-METHYLTRANSFERASE"/>
    <property type="match status" value="1"/>
</dbReference>
<feature type="binding site" evidence="9">
    <location>
        <position position="10"/>
    </location>
    <ligand>
        <name>S-adenosyl-L-methionine</name>
        <dbReference type="ChEBI" id="CHEBI:59789"/>
    </ligand>
</feature>
<comment type="catalytic activity">
    <reaction evidence="1 9">
        <text>S-adenosyl-L-methionine + a thiopurine = S-adenosyl-L-homocysteine + a thiopurine S-methylether.</text>
        <dbReference type="EC" id="2.1.1.67"/>
    </reaction>
</comment>
<evidence type="ECO:0000313" key="11">
    <source>
        <dbReference type="Proteomes" id="UP000094291"/>
    </source>
</evidence>
<protein>
    <recommendedName>
        <fullName evidence="4 9">Thiopurine S-methyltransferase</fullName>
        <ecNumber evidence="4 9">2.1.1.67</ecNumber>
    </recommendedName>
    <alternativeName>
        <fullName evidence="9">Thiopurine methyltransferase</fullName>
    </alternativeName>
</protein>
<keyword evidence="8 9" id="KW-0949">S-adenosyl-L-methionine</keyword>
<comment type="subcellular location">
    <subcellularLocation>
        <location evidence="2 9">Cytoplasm</location>
    </subcellularLocation>
</comment>
<comment type="similarity">
    <text evidence="3 9">Belongs to the class I-like SAM-binding methyltransferase superfamily. TPMT family.</text>
</comment>
<keyword evidence="7 9" id="KW-0808">Transferase</keyword>
<dbReference type="InterPro" id="IPR008854">
    <property type="entry name" value="TPMT"/>
</dbReference>
<gene>
    <name evidence="9" type="primary">tpm</name>
    <name evidence="10" type="ORF">BFW38_02755</name>
</gene>
<feature type="binding site" evidence="9">
    <location>
        <position position="123"/>
    </location>
    <ligand>
        <name>S-adenosyl-L-methionine</name>
        <dbReference type="ChEBI" id="CHEBI:59789"/>
    </ligand>
</feature>
<evidence type="ECO:0000256" key="2">
    <source>
        <dbReference type="ARBA" id="ARBA00004496"/>
    </source>
</evidence>
<reference evidence="10 11" key="1">
    <citation type="submission" date="2016-08" db="EMBL/GenBank/DDBJ databases">
        <authorList>
            <person name="Seilhamer J.J."/>
        </authorList>
    </citation>
    <scope>NUCLEOTIDE SEQUENCE [LARGE SCALE GENOMIC DNA]</scope>
    <source>
        <strain evidence="10 11">PH27A</strain>
    </source>
</reference>
<dbReference type="STRING" id="197479.BFW38_02755"/>
<evidence type="ECO:0000256" key="1">
    <source>
        <dbReference type="ARBA" id="ARBA00000903"/>
    </source>
</evidence>
<dbReference type="RefSeq" id="WP_068997011.1">
    <property type="nucleotide sequence ID" value="NZ_MDTQ01000001.1"/>
</dbReference>